<keyword evidence="5" id="KW-0677">Repeat</keyword>
<name>A0AAN9VI52_9ORTH</name>
<feature type="repeat" description="Solcar" evidence="8">
    <location>
        <begin position="98"/>
        <end position="189"/>
    </location>
</feature>
<dbReference type="InterPro" id="IPR023395">
    <property type="entry name" value="MCP_dom_sf"/>
</dbReference>
<evidence type="ECO:0000313" key="11">
    <source>
        <dbReference type="Proteomes" id="UP001378592"/>
    </source>
</evidence>
<dbReference type="PANTHER" id="PTHR45618">
    <property type="entry name" value="MITOCHONDRIAL DICARBOXYLATE CARRIER-RELATED"/>
    <property type="match status" value="1"/>
</dbReference>
<dbReference type="AlphaFoldDB" id="A0AAN9VI52"/>
<comment type="subcellular location">
    <subcellularLocation>
        <location evidence="1">Membrane</location>
        <topology evidence="1">Multi-pass membrane protein</topology>
    </subcellularLocation>
</comment>
<comment type="similarity">
    <text evidence="2 9">Belongs to the mitochondrial carrier (TC 2.A.29) family.</text>
</comment>
<dbReference type="EMBL" id="JAZDUA010000236">
    <property type="protein sequence ID" value="KAK7863261.1"/>
    <property type="molecule type" value="Genomic_DNA"/>
</dbReference>
<evidence type="ECO:0000256" key="5">
    <source>
        <dbReference type="ARBA" id="ARBA00022737"/>
    </source>
</evidence>
<keyword evidence="3 9" id="KW-0813">Transport</keyword>
<keyword evidence="4 8" id="KW-0812">Transmembrane</keyword>
<accession>A0AAN9VI52</accession>
<keyword evidence="11" id="KW-1185">Reference proteome</keyword>
<comment type="caution">
    <text evidence="10">The sequence shown here is derived from an EMBL/GenBank/DDBJ whole genome shotgun (WGS) entry which is preliminary data.</text>
</comment>
<proteinExistence type="inferred from homology"/>
<evidence type="ECO:0000313" key="10">
    <source>
        <dbReference type="EMBL" id="KAK7863261.1"/>
    </source>
</evidence>
<evidence type="ECO:0000256" key="1">
    <source>
        <dbReference type="ARBA" id="ARBA00004141"/>
    </source>
</evidence>
<evidence type="ECO:0000256" key="3">
    <source>
        <dbReference type="ARBA" id="ARBA00022448"/>
    </source>
</evidence>
<reference evidence="10 11" key="1">
    <citation type="submission" date="2024-03" db="EMBL/GenBank/DDBJ databases">
        <title>The genome assembly and annotation of the cricket Gryllus longicercus Weissman &amp; Gray.</title>
        <authorList>
            <person name="Szrajer S."/>
            <person name="Gray D."/>
            <person name="Ylla G."/>
        </authorList>
    </citation>
    <scope>NUCLEOTIDE SEQUENCE [LARGE SCALE GENOMIC DNA]</scope>
    <source>
        <strain evidence="10">DAG 2021-001</strain>
        <tissue evidence="10">Whole body minus gut</tissue>
    </source>
</reference>
<feature type="repeat" description="Solcar" evidence="8">
    <location>
        <begin position="197"/>
        <end position="281"/>
    </location>
</feature>
<evidence type="ECO:0000256" key="9">
    <source>
        <dbReference type="RuleBase" id="RU000488"/>
    </source>
</evidence>
<evidence type="ECO:0008006" key="12">
    <source>
        <dbReference type="Google" id="ProtNLM"/>
    </source>
</evidence>
<evidence type="ECO:0000256" key="2">
    <source>
        <dbReference type="ARBA" id="ARBA00006375"/>
    </source>
</evidence>
<dbReference type="Proteomes" id="UP001378592">
    <property type="component" value="Unassembled WGS sequence"/>
</dbReference>
<keyword evidence="7 8" id="KW-0472">Membrane</keyword>
<sequence>MEEKQVKLIPRWWMGGIASAGACCFTQCLDTVKVHQQTQQEIKLSMIQITKKIIKKEGIMHLNNGLSAAIMRQLTYSTFRFAFYEGVKQHVVPTGGGMPFYQKVCIAAVGGTIGGFIGTPADVINVRMQNDSKQPKNLRRNYKHVFDGLWRIYKEEGFRNLFAGASSATARSVFMTVGQLSFYDQTKTYLLKWNFKDNLPTHFLASLIAGGVATTLTQPIDVIKTRTMNAQPGEFKNMWHVIKYTAKLGPQGFFKGYVLRFIRLAPHTILTFVFFEQLRLNFGIVVS</sequence>
<gene>
    <name evidence="10" type="ORF">R5R35_001469</name>
</gene>
<dbReference type="Pfam" id="PF00153">
    <property type="entry name" value="Mito_carr"/>
    <property type="match status" value="3"/>
</dbReference>
<keyword evidence="6" id="KW-1133">Transmembrane helix</keyword>
<dbReference type="PROSITE" id="PS51257">
    <property type="entry name" value="PROKAR_LIPOPROTEIN"/>
    <property type="match status" value="1"/>
</dbReference>
<dbReference type="GO" id="GO:0016020">
    <property type="term" value="C:membrane"/>
    <property type="evidence" value="ECO:0007669"/>
    <property type="project" value="UniProtKB-SubCell"/>
</dbReference>
<feature type="repeat" description="Solcar" evidence="8">
    <location>
        <begin position="6"/>
        <end position="90"/>
    </location>
</feature>
<dbReference type="InterPro" id="IPR050391">
    <property type="entry name" value="Mito_Metabolite_Transporter"/>
</dbReference>
<dbReference type="PROSITE" id="PS50920">
    <property type="entry name" value="SOLCAR"/>
    <property type="match status" value="3"/>
</dbReference>
<evidence type="ECO:0000256" key="6">
    <source>
        <dbReference type="ARBA" id="ARBA00022989"/>
    </source>
</evidence>
<dbReference type="Gene3D" id="1.50.40.10">
    <property type="entry name" value="Mitochondrial carrier domain"/>
    <property type="match status" value="1"/>
</dbReference>
<dbReference type="InterPro" id="IPR018108">
    <property type="entry name" value="MCP_transmembrane"/>
</dbReference>
<evidence type="ECO:0000256" key="8">
    <source>
        <dbReference type="PROSITE-ProRule" id="PRU00282"/>
    </source>
</evidence>
<protein>
    <recommendedName>
        <fullName evidence="12">Mitochondrial dicarboxylate carrier</fullName>
    </recommendedName>
</protein>
<organism evidence="10 11">
    <name type="scientific">Gryllus longicercus</name>
    <dbReference type="NCBI Taxonomy" id="2509291"/>
    <lineage>
        <taxon>Eukaryota</taxon>
        <taxon>Metazoa</taxon>
        <taxon>Ecdysozoa</taxon>
        <taxon>Arthropoda</taxon>
        <taxon>Hexapoda</taxon>
        <taxon>Insecta</taxon>
        <taxon>Pterygota</taxon>
        <taxon>Neoptera</taxon>
        <taxon>Polyneoptera</taxon>
        <taxon>Orthoptera</taxon>
        <taxon>Ensifera</taxon>
        <taxon>Gryllidea</taxon>
        <taxon>Grylloidea</taxon>
        <taxon>Gryllidae</taxon>
        <taxon>Gryllinae</taxon>
        <taxon>Gryllus</taxon>
    </lineage>
</organism>
<evidence type="ECO:0000256" key="4">
    <source>
        <dbReference type="ARBA" id="ARBA00022692"/>
    </source>
</evidence>
<dbReference type="SUPFAM" id="SSF103506">
    <property type="entry name" value="Mitochondrial carrier"/>
    <property type="match status" value="1"/>
</dbReference>
<evidence type="ECO:0000256" key="7">
    <source>
        <dbReference type="ARBA" id="ARBA00023136"/>
    </source>
</evidence>